<evidence type="ECO:0000313" key="2">
    <source>
        <dbReference type="Proteomes" id="UP001430953"/>
    </source>
</evidence>
<accession>A0AAW2H1L0</accession>
<protein>
    <submittedName>
        <fullName evidence="1">Uncharacterized protein</fullName>
    </submittedName>
</protein>
<evidence type="ECO:0000313" key="1">
    <source>
        <dbReference type="EMBL" id="KAL0133451.1"/>
    </source>
</evidence>
<keyword evidence="2" id="KW-1185">Reference proteome</keyword>
<dbReference type="EMBL" id="JADYXP020000001">
    <property type="protein sequence ID" value="KAL0133451.1"/>
    <property type="molecule type" value="Genomic_DNA"/>
</dbReference>
<sequence length="67" mass="8015">MAKAQNGRAVSYLSWGIFNKSPRQQFNNNTRYSRCNTIIYVYNINDKQTSEIYRCRINKIKFDRRCG</sequence>
<dbReference type="AlphaFoldDB" id="A0AAW2H1L0"/>
<dbReference type="Proteomes" id="UP001430953">
    <property type="component" value="Unassembled WGS sequence"/>
</dbReference>
<organism evidence="1 2">
    <name type="scientific">Cardiocondyla obscurior</name>
    <dbReference type="NCBI Taxonomy" id="286306"/>
    <lineage>
        <taxon>Eukaryota</taxon>
        <taxon>Metazoa</taxon>
        <taxon>Ecdysozoa</taxon>
        <taxon>Arthropoda</taxon>
        <taxon>Hexapoda</taxon>
        <taxon>Insecta</taxon>
        <taxon>Pterygota</taxon>
        <taxon>Neoptera</taxon>
        <taxon>Endopterygota</taxon>
        <taxon>Hymenoptera</taxon>
        <taxon>Apocrita</taxon>
        <taxon>Aculeata</taxon>
        <taxon>Formicoidea</taxon>
        <taxon>Formicidae</taxon>
        <taxon>Myrmicinae</taxon>
        <taxon>Cardiocondyla</taxon>
    </lineage>
</organism>
<proteinExistence type="predicted"/>
<gene>
    <name evidence="1" type="ORF">PUN28_000889</name>
</gene>
<name>A0AAW2H1L0_9HYME</name>
<reference evidence="1 2" key="1">
    <citation type="submission" date="2023-03" db="EMBL/GenBank/DDBJ databases">
        <title>High recombination rates correlate with genetic variation in Cardiocondyla obscurior ants.</title>
        <authorList>
            <person name="Errbii M."/>
        </authorList>
    </citation>
    <scope>NUCLEOTIDE SEQUENCE [LARGE SCALE GENOMIC DNA]</scope>
    <source>
        <strain evidence="1">Alpha-2009</strain>
        <tissue evidence="1">Whole body</tissue>
    </source>
</reference>
<comment type="caution">
    <text evidence="1">The sequence shown here is derived from an EMBL/GenBank/DDBJ whole genome shotgun (WGS) entry which is preliminary data.</text>
</comment>